<keyword evidence="1" id="KW-0175">Coiled coil</keyword>
<proteinExistence type="predicted"/>
<dbReference type="RefSeq" id="XP_062879942.1">
    <property type="nucleotide sequence ID" value="XM_063023872.1"/>
</dbReference>
<dbReference type="GeneID" id="88176017"/>
<dbReference type="EMBL" id="CP138900">
    <property type="protein sequence ID" value="WPK27564.1"/>
    <property type="molecule type" value="Genomic_DNA"/>
</dbReference>
<accession>A0AAX4HGF8</accession>
<feature type="region of interest" description="Disordered" evidence="2">
    <location>
        <begin position="459"/>
        <end position="506"/>
    </location>
</feature>
<dbReference type="Proteomes" id="UP001338582">
    <property type="component" value="Chromosome 7"/>
</dbReference>
<evidence type="ECO:0000313" key="6">
    <source>
        <dbReference type="EMBL" id="WPK27564.1"/>
    </source>
</evidence>
<feature type="compositionally biased region" description="Basic and acidic residues" evidence="2">
    <location>
        <begin position="59"/>
        <end position="69"/>
    </location>
</feature>
<dbReference type="KEGG" id="asau:88176017"/>
<sequence>MIEIPALEQPMYAQHELQEIQLQFHQTAIENRANHETINGAADQSPSQAAYPDFLESPTKADRSDHSDDQNTGQACDSTPTQASLWPGYSSVDNSVEEASSVFKFGGTPQEKTGQFTKKTPEMPKVSIFDDPRKHQPRLGSPLAQNSPFGADSIKQVLEEKDEDTEGPDFVGLGVTRSGNGVSLFGESDLALPNSDFYNNSDAFMLSVRNNGMGISNLNRLEQHAEDLRLNMEQLRVEDQNAPRLAEGPLLLTIHSLPELEGAPMIDQDAQMNDVPYTVDGIPVDATPLGGIELDTPIQNSSSRAFAGVPIQISSRLEPSPQLPSPLSSKPLRLALSQGKEFSQMRKLIATEMKNPAEYSLHILFTQFVRHAERKLNRFIDCPLDREPPILDILAEGVDPQFDNMIASLGYIAKRKPKPVIDSVMYWRKSKSEVASMAYGEVERIMDIARSSSIEINRDSKAEPVNSNLPIPTALSQQTSNRSKRSLSLIRRKSPQKPSHKRNASASVVPMIERLSSFIRPNSDRSLSNNDASRQKQFYEEEAVRARATAIQAERKSLASIYILCRVLIEVVRQISSHAMGLDLSNKLEEIVYNQLKTTDPIATSESFVRLANWNLFAELLGYMSEKRFLQVSDRFIADLEKVPAVVPYDEEPRLHLLIHGMRCLKLTNYPLEKFEESAEFIQSLTKFFCNSTSHTVVYAYADVLSNLILPLAPKLTAEANHPLWVEAIGQIYNKSFRLWQASSNSQSTSSISYSAPNAYGSGENNDWDTLLTLMTSAISVSSKDLFSQNWFRLIESNAVRLKPKVDTSSKTKLVVCASRLVWVYINRLPDTLNNTVKRLDSLFDLLFFGPNVSGRKQQWIVLDNQLINGLCEIIRVVGYQHYNYVLENVILRILRSCFPNSTLEGISPEKLIIVINSYMLCLKDHKTGAKPEFPSDEVLDKMLDVFGIEEEDNQQKSTFPNVLSLLLKESSFMKQNKIMSDYRGLENFATHEEIYKNFTTLLKLLDSQCGVTSWTKNESASDNMTVSKSFSSISNFNFGLDFSQSLKNSSNDLFVSLLDASAWSIAPILADKNLKAQLDLSFQSLVEILIRNSIHQDPFIASASLRSLAKLASHRNAGNLINIYARIAFRLTEKPGQSYDSHFFNSNSFLRLLRIYVELLKCWLRQFSEANSTPTEDSERDSLIGDEALNDLYQINYKAPDLTNLDDPANKLKPYEELEWKTIVTVIESVEGNGLFFLCSGDSRVRQCAVTILRIVEQFDQSIYDSTDKNGRIADVPVVSVPKGHSRTSSKYVADEGSRLIRVIDNIDLLDLLKPLKKEISAPEKARLSKIKSKKGLLFKFASSENSIDSTIWFRIYPSLLDNLFETCPIAVALCRSIVCFRLVQMHELVVAYSENFKSYTTSLFARQTSVVPPELIINQWKLYLIFACCSLTSTNDQVISIPLQPNHGRKKSLPMYIQYQKITSAKSVFRMVLPLLKASLSMVREAVVAGLSSVNINICRTLTENLLESMADWNMDLKKRDSGEDLVRIEVVQILSIITYRLRSNSIFYADEVTLANLVNIIKNVKKFLSLPMIQILPEFQRLRHYFSCLLENVYIGLKDKADLNRWLPFEARIGCFNFLQEWCGFGDSRTLLEERFNIMTKKAQLSKEPEAMIASLDYGRKSFQISALSCMATICSGNLIQTLTAPQKIALISFDIKSMMRWVNEILGSKDSKIQEIGKTALNNILASNINNDEIFEEALAQCYSPKSSLRVREVYFTLLVDSFIKKRRMDRIPCDMFCVCLFLIGSDNFEIRFAAVTCIKYIETEFYKTNSTEPVTETVCSSTMMIYKKALVDIAVQFASTHGDEAYNIISYMSKFSLCVDTSTRKDIMSCLVTWLQTIKLKYVPHEPSEGSPNVKDSTSALLVELLLDLGSLMILNNLFELSVKFSKDLSSEIQALWVALGTNTENFSIIFDFIIDQCLKRKSSEFVAHSRQIVAYLVFSRPDSSEIIDKLVSNLLPKAMVPTASSGIVPDFEPNVFPYTANISKVLSVDTKESPFSLGQLSMVFLVDLFRANRGLAFQNLPLLLHISFSLLDHYLPLIQEQAISLLIHLTQSIAPNNPKSLQVMNTLRSKNHVSHLWVYDDLNGEKNGGITPKNMDTTVRTILELFTPSFPTLQKDWSHVSLKWATSCAVRHIACRSFQLFRSLLSFLDQPMLKDMLHRLSNTIADESVDIQGFAMQILMTLNAITAELDCEKLINFPQLFWASVACLSTIHEHEFIETISTMSKFVSKIDLDSQDTISCLLATFPPKWDGKFVGLQETIIVGLRSSTAWGPTIKFLDRLTKLKDSEVIGSGENRLFITVIANLPRFLHALDEKSISPEVEEAASLVSQMASLCNKPGLSKILDSLAKNKFRLKKDFLKQIVFAVRNCFFPEYEFQALVLLLNFLSNKISWVKIETLSILKLIFPIVNWQKEEFMGIGADLIAPLLRLLLTEHAEQALEVIDEAVAISGSQLDKDILRMSMGNPSMRKEYEQTATLFGIPDSSGWAVPMPAVTASKTRHNVHAVFATCITSSTVVDEKMIDHVDTEQIQFLMDDYRAPERDFVDTSSMNVEEPPASLSNMWAALDDFDSFFTKPSEQRALLGVNGSGRVKSQHVHSVSVDTKTSSSSDMMSPVDGIDSVPQVYDKKALVILNQILARTQSNASFKSGLSETIGSPVASGRNDIAPSKRSYIPFRHSRFVKTKTDAISTPAQQSSSIFELASPATPSKSSVPNTPNLANFKSNSPQDTILSPESRASESKRFDHILSARKRNRRG</sequence>
<reference evidence="6 7" key="1">
    <citation type="submission" date="2023-10" db="EMBL/GenBank/DDBJ databases">
        <title>Draft Genome Sequence of Candida saopaulonensis from a very Premature Infant with Sepsis.</title>
        <authorList>
            <person name="Ning Y."/>
            <person name="Dai R."/>
            <person name="Xiao M."/>
            <person name="Xu Y."/>
            <person name="Yan Q."/>
            <person name="Zhang L."/>
        </authorList>
    </citation>
    <scope>NUCLEOTIDE SEQUENCE [LARGE SCALE GENOMIC DNA]</scope>
    <source>
        <strain evidence="6 7">19XY460</strain>
    </source>
</reference>
<dbReference type="SUPFAM" id="SSF48371">
    <property type="entry name" value="ARM repeat"/>
    <property type="match status" value="2"/>
</dbReference>
<dbReference type="InterPro" id="IPR016024">
    <property type="entry name" value="ARM-type_fold"/>
</dbReference>
<feature type="domain" description="Cell morphogenesis protein C-terminal" evidence="4">
    <location>
        <begin position="2244"/>
        <end position="2495"/>
    </location>
</feature>
<dbReference type="InterPro" id="IPR025614">
    <property type="entry name" value="Cell_morpho_N"/>
</dbReference>
<evidence type="ECO:0000259" key="5">
    <source>
        <dbReference type="Pfam" id="PF14228"/>
    </source>
</evidence>
<gene>
    <name evidence="6" type="ORF">PUMCH_004957</name>
</gene>
<dbReference type="InterPro" id="IPR029473">
    <property type="entry name" value="MOR2-PAG1_mid"/>
</dbReference>
<feature type="compositionally biased region" description="Polar residues" evidence="2">
    <location>
        <begin position="2749"/>
        <end position="2776"/>
    </location>
</feature>
<dbReference type="GO" id="GO:0030427">
    <property type="term" value="C:site of polarized growth"/>
    <property type="evidence" value="ECO:0007669"/>
    <property type="project" value="TreeGrafter"/>
</dbReference>
<dbReference type="Pfam" id="PF14228">
    <property type="entry name" value="MOR2-PAG1_mid"/>
    <property type="match status" value="3"/>
</dbReference>
<evidence type="ECO:0000259" key="4">
    <source>
        <dbReference type="Pfam" id="PF14225"/>
    </source>
</evidence>
<feature type="domain" description="Cell morphogenesis protein N-terminal" evidence="3">
    <location>
        <begin position="554"/>
        <end position="1165"/>
    </location>
</feature>
<feature type="domain" description="Cell morphogenesis central region" evidence="5">
    <location>
        <begin position="2049"/>
        <end position="2191"/>
    </location>
</feature>
<dbReference type="GO" id="GO:0005938">
    <property type="term" value="C:cell cortex"/>
    <property type="evidence" value="ECO:0007669"/>
    <property type="project" value="TreeGrafter"/>
</dbReference>
<feature type="region of interest" description="Disordered" evidence="2">
    <location>
        <begin position="130"/>
        <end position="149"/>
    </location>
</feature>
<dbReference type="GO" id="GO:0000902">
    <property type="term" value="P:cell morphogenesis"/>
    <property type="evidence" value="ECO:0007669"/>
    <property type="project" value="InterPro"/>
</dbReference>
<evidence type="ECO:0000259" key="3">
    <source>
        <dbReference type="Pfam" id="PF14222"/>
    </source>
</evidence>
<dbReference type="InterPro" id="IPR039867">
    <property type="entry name" value="Furry/Tao3/Mor2"/>
</dbReference>
<feature type="domain" description="Cell morphogenesis central region" evidence="5">
    <location>
        <begin position="1720"/>
        <end position="1971"/>
    </location>
</feature>
<dbReference type="InterPro" id="IPR025481">
    <property type="entry name" value="Cell_Morphogen_C"/>
</dbReference>
<name>A0AAX4HGF8_9ASCO</name>
<dbReference type="Pfam" id="PF14222">
    <property type="entry name" value="MOR2-PAG1_N"/>
    <property type="match status" value="1"/>
</dbReference>
<protein>
    <recommendedName>
        <fullName evidence="8">Cell morphogenesis protein PAG1</fullName>
    </recommendedName>
</protein>
<feature type="domain" description="Cell morphogenesis central region" evidence="5">
    <location>
        <begin position="1232"/>
        <end position="1627"/>
    </location>
</feature>
<evidence type="ECO:0000256" key="2">
    <source>
        <dbReference type="SAM" id="MobiDB-lite"/>
    </source>
</evidence>
<feature type="compositionally biased region" description="Basic residues" evidence="2">
    <location>
        <begin position="482"/>
        <end position="503"/>
    </location>
</feature>
<keyword evidence="7" id="KW-1185">Reference proteome</keyword>
<feature type="region of interest" description="Disordered" evidence="2">
    <location>
        <begin position="40"/>
        <end position="91"/>
    </location>
</feature>
<feature type="compositionally biased region" description="Polar residues" evidence="2">
    <location>
        <begin position="465"/>
        <end position="481"/>
    </location>
</feature>
<feature type="compositionally biased region" description="Basic and acidic residues" evidence="2">
    <location>
        <begin position="2780"/>
        <end position="2791"/>
    </location>
</feature>
<feature type="region of interest" description="Disordered" evidence="2">
    <location>
        <begin position="2746"/>
        <end position="2800"/>
    </location>
</feature>
<dbReference type="PANTHER" id="PTHR12295">
    <property type="entry name" value="FURRY-RELATED"/>
    <property type="match status" value="1"/>
</dbReference>
<evidence type="ECO:0000313" key="7">
    <source>
        <dbReference type="Proteomes" id="UP001338582"/>
    </source>
</evidence>
<feature type="coiled-coil region" evidence="1">
    <location>
        <begin position="529"/>
        <end position="556"/>
    </location>
</feature>
<evidence type="ECO:0008006" key="8">
    <source>
        <dbReference type="Google" id="ProtNLM"/>
    </source>
</evidence>
<feature type="compositionally biased region" description="Polar residues" evidence="2">
    <location>
        <begin position="70"/>
        <end position="84"/>
    </location>
</feature>
<organism evidence="6 7">
    <name type="scientific">Australozyma saopauloensis</name>
    <dbReference type="NCBI Taxonomy" id="291208"/>
    <lineage>
        <taxon>Eukaryota</taxon>
        <taxon>Fungi</taxon>
        <taxon>Dikarya</taxon>
        <taxon>Ascomycota</taxon>
        <taxon>Saccharomycotina</taxon>
        <taxon>Pichiomycetes</taxon>
        <taxon>Metschnikowiaceae</taxon>
        <taxon>Australozyma</taxon>
    </lineage>
</organism>
<evidence type="ECO:0000256" key="1">
    <source>
        <dbReference type="SAM" id="Coils"/>
    </source>
</evidence>
<dbReference type="Pfam" id="PF14225">
    <property type="entry name" value="MOR2-PAG1_C"/>
    <property type="match status" value="1"/>
</dbReference>
<dbReference type="PANTHER" id="PTHR12295:SF30">
    <property type="entry name" value="PROTEIN FURRY"/>
    <property type="match status" value="1"/>
</dbReference>